<dbReference type="Gene3D" id="3.30.710.10">
    <property type="entry name" value="Potassium Channel Kv1.1, Chain A"/>
    <property type="match status" value="1"/>
</dbReference>
<keyword evidence="2" id="KW-0539">Nucleus</keyword>
<feature type="non-terminal residue" evidence="4">
    <location>
        <position position="152"/>
    </location>
</feature>
<reference evidence="4" key="1">
    <citation type="submission" date="2020-03" db="EMBL/GenBank/DDBJ databases">
        <title>Relaxed selection underlies rapid genomic changes in the transitions from sociality to social parasitism in ants.</title>
        <authorList>
            <person name="Bi X."/>
        </authorList>
    </citation>
    <scope>NUCLEOTIDE SEQUENCE</scope>
    <source>
        <strain evidence="4">BGI-DK2014a</strain>
        <tissue evidence="4">Whole body</tissue>
    </source>
</reference>
<dbReference type="Pfam" id="PF00651">
    <property type="entry name" value="BTB"/>
    <property type="match status" value="1"/>
</dbReference>
<dbReference type="PANTHER" id="PTHR23110:SF98">
    <property type="entry name" value="PRE-LOLA-G, ISOFORM C-RELATED"/>
    <property type="match status" value="1"/>
</dbReference>
<proteinExistence type="predicted"/>
<evidence type="ECO:0000313" key="4">
    <source>
        <dbReference type="EMBL" id="KAG5345239.1"/>
    </source>
</evidence>
<dbReference type="PROSITE" id="PS50097">
    <property type="entry name" value="BTB"/>
    <property type="match status" value="1"/>
</dbReference>
<dbReference type="InterPro" id="IPR051095">
    <property type="entry name" value="Dros_DevTransReg"/>
</dbReference>
<dbReference type="EMBL" id="JAANIC010002364">
    <property type="protein sequence ID" value="KAG5345239.1"/>
    <property type="molecule type" value="Genomic_DNA"/>
</dbReference>
<evidence type="ECO:0000256" key="1">
    <source>
        <dbReference type="ARBA" id="ARBA00004123"/>
    </source>
</evidence>
<dbReference type="AlphaFoldDB" id="A0A836FT36"/>
<protein>
    <submittedName>
        <fullName evidence="4">ABRU protein</fullName>
    </submittedName>
</protein>
<dbReference type="GO" id="GO:0006357">
    <property type="term" value="P:regulation of transcription by RNA polymerase II"/>
    <property type="evidence" value="ECO:0007669"/>
    <property type="project" value="TreeGrafter"/>
</dbReference>
<comment type="caution">
    <text evidence="4">The sequence shown here is derived from an EMBL/GenBank/DDBJ whole genome shotgun (WGS) entry which is preliminary data.</text>
</comment>
<feature type="domain" description="BTB" evidence="3">
    <location>
        <begin position="40"/>
        <end position="72"/>
    </location>
</feature>
<dbReference type="InterPro" id="IPR011333">
    <property type="entry name" value="SKP1/BTB/POZ_sf"/>
</dbReference>
<sequence>MAASSSSSTGGEQQYSLRWNDFQSSILSSVRQLRDVEDFVDVTLACDSCSFTAHKIVLSACSPYFRNLLKSDPSYRIVERRRYPCMIKTTKDFRFDLHNNVVFANGDPPVSRETQSITSTYRRDVVNSQWYLSENLFPSYAFAFDRSSSSSP</sequence>
<evidence type="ECO:0000259" key="3">
    <source>
        <dbReference type="PROSITE" id="PS50097"/>
    </source>
</evidence>
<gene>
    <name evidence="4" type="primary">Ab_2</name>
    <name evidence="4" type="ORF">G6Z76_0005095</name>
</gene>
<keyword evidence="5" id="KW-1185">Reference proteome</keyword>
<comment type="subcellular location">
    <subcellularLocation>
        <location evidence="1">Nucleus</location>
    </subcellularLocation>
</comment>
<accession>A0A836FT36</accession>
<dbReference type="PANTHER" id="PTHR23110">
    <property type="entry name" value="BTB DOMAIN TRANSCRIPTION FACTOR"/>
    <property type="match status" value="1"/>
</dbReference>
<evidence type="ECO:0000313" key="5">
    <source>
        <dbReference type="Proteomes" id="UP000669903"/>
    </source>
</evidence>
<feature type="non-terminal residue" evidence="4">
    <location>
        <position position="1"/>
    </location>
</feature>
<organism evidence="4 5">
    <name type="scientific">Acromyrmex charruanus</name>
    <dbReference type="NCBI Taxonomy" id="2715315"/>
    <lineage>
        <taxon>Eukaryota</taxon>
        <taxon>Metazoa</taxon>
        <taxon>Ecdysozoa</taxon>
        <taxon>Arthropoda</taxon>
        <taxon>Hexapoda</taxon>
        <taxon>Insecta</taxon>
        <taxon>Pterygota</taxon>
        <taxon>Neoptera</taxon>
        <taxon>Endopterygota</taxon>
        <taxon>Hymenoptera</taxon>
        <taxon>Apocrita</taxon>
        <taxon>Aculeata</taxon>
        <taxon>Formicoidea</taxon>
        <taxon>Formicidae</taxon>
        <taxon>Myrmicinae</taxon>
        <taxon>Acromyrmex</taxon>
    </lineage>
</organism>
<name>A0A836FT36_9HYME</name>
<evidence type="ECO:0000256" key="2">
    <source>
        <dbReference type="ARBA" id="ARBA00023242"/>
    </source>
</evidence>
<dbReference type="GO" id="GO:0005634">
    <property type="term" value="C:nucleus"/>
    <property type="evidence" value="ECO:0007669"/>
    <property type="project" value="UniProtKB-SubCell"/>
</dbReference>
<dbReference type="InterPro" id="IPR000210">
    <property type="entry name" value="BTB/POZ_dom"/>
</dbReference>
<dbReference type="Proteomes" id="UP000669903">
    <property type="component" value="Unassembled WGS sequence"/>
</dbReference>
<dbReference type="SUPFAM" id="SSF54695">
    <property type="entry name" value="POZ domain"/>
    <property type="match status" value="1"/>
</dbReference>